<evidence type="ECO:0000313" key="2">
    <source>
        <dbReference type="EMBL" id="RDS76880.1"/>
    </source>
</evidence>
<name>A0A395LQA5_9SPHN</name>
<feature type="region of interest" description="Disordered" evidence="1">
    <location>
        <begin position="164"/>
        <end position="207"/>
    </location>
</feature>
<proteinExistence type="predicted"/>
<dbReference type="AlphaFoldDB" id="A0A395LQA5"/>
<sequence length="251" mass="26764">MSDRTASRLRKLLAPALGGALALVAVPVAGVALAEVTTPSLVSDISGSGALFTPATVDPALARRVTEHYAARREALPFTPATGKAISDRTVTVAVRVDDDSARAISIRSAIDSTRSEPGRREVAVAPSAFDLGVARGYQSFTKPASELPKSVSRIAMPDLAQFRPSEGARDKPSRFQPRISVDQEATPGRAPRTLEGQGDRRLDVGGSYRVSRNLDVTAGVRYSEEQDRLTPLTDSSDDSQSVYIGTQLRF</sequence>
<accession>A0A395LQA5</accession>
<gene>
    <name evidence="2" type="ORF">DL238_04160</name>
</gene>
<dbReference type="OrthoDB" id="8479273at2"/>
<keyword evidence="3" id="KW-1185">Reference proteome</keyword>
<reference evidence="2 3" key="1">
    <citation type="submission" date="2018-07" db="EMBL/GenBank/DDBJ databases">
        <title>Erythrobacter nanhaiensis sp. nov., a novel member of the genus Erythrobacter isolated from the South China Sea.</title>
        <authorList>
            <person name="Chen X."/>
            <person name="Liu J."/>
        </authorList>
    </citation>
    <scope>NUCLEOTIDE SEQUENCE [LARGE SCALE GENOMIC DNA]</scope>
    <source>
        <strain evidence="2 3">S-5</strain>
    </source>
</reference>
<dbReference type="Proteomes" id="UP000254101">
    <property type="component" value="Unassembled WGS sequence"/>
</dbReference>
<dbReference type="EMBL" id="QRBB01000001">
    <property type="protein sequence ID" value="RDS76880.1"/>
    <property type="molecule type" value="Genomic_DNA"/>
</dbReference>
<evidence type="ECO:0000313" key="3">
    <source>
        <dbReference type="Proteomes" id="UP000254101"/>
    </source>
</evidence>
<protein>
    <submittedName>
        <fullName evidence="2">Uncharacterized protein</fullName>
    </submittedName>
</protein>
<comment type="caution">
    <text evidence="2">The sequence shown here is derived from an EMBL/GenBank/DDBJ whole genome shotgun (WGS) entry which is preliminary data.</text>
</comment>
<organism evidence="2 3">
    <name type="scientific">Alteriqipengyuania lutimaris</name>
    <dbReference type="NCBI Taxonomy" id="1538146"/>
    <lineage>
        <taxon>Bacteria</taxon>
        <taxon>Pseudomonadati</taxon>
        <taxon>Pseudomonadota</taxon>
        <taxon>Alphaproteobacteria</taxon>
        <taxon>Sphingomonadales</taxon>
        <taxon>Erythrobacteraceae</taxon>
        <taxon>Alteriqipengyuania</taxon>
    </lineage>
</organism>
<evidence type="ECO:0000256" key="1">
    <source>
        <dbReference type="SAM" id="MobiDB-lite"/>
    </source>
</evidence>
<dbReference type="RefSeq" id="WP_115491103.1">
    <property type="nucleotide sequence ID" value="NZ_JACHWW010000001.1"/>
</dbReference>